<sequence length="691" mass="77713">MAEGASVDQPTELELSNGDFDALCTLAKEGKVDEISKLVDRALELCLGTRVVGRRTFCRDPSHQKPVPLVVAAQYGKKKVVQYFCERYGGRLDVNQAATIVSLTTKKKVHCATALWAASTGGHLEIVEYLVSQGADVNKPTLTQSTPLRGASFHGHIKVMEYLLSRGADINTPNCIGQSPLCIAAMRGQLEALQFLVSKGADIHQKTINGYSVVHLAATKGRVDIVKFLLGAGISPLFLPAQPFNSDYIPCPLFLAASTGQRKMVEELIQHKECPAACKSDAYLLLGATRCEISPRGLTMTSREMWTKSLTIREESKLEVQFIPPNENYGCRAEMRDLEELHTLAQEPNFSRHEAYFQSLIIRERCMGYGDQGLIYFLIRRGLWFVNHNQFQEAERLWFRAMDMEVRVCEVEIGNSRFGHSEGLQRDLEKDLSQYACGIWHMVHEDYRPNFEKYVEFGFKELEILQCLKEKSETAPFIDTLSILAILIYIFASWVYYDNRDDHEERADDTYASVSCNRYGRQFVERHLNTAKGSSLLHLLLLNMPILEEDEKLLDKYPDLTNLINALLQWGADEAINMPDENGIRPIHLAIDLANKNETEDSRDTRELVSPLIAAGVHLDAVNRCGETIHFICSNDLVKVVLYSNGPLPLYCQTATRIVAEGIPYKDVGLPVHIVEHIGLHDRKAIVIPPT</sequence>
<gene>
    <name evidence="5" type="ORF">GBAR_LOCUS27527</name>
</gene>
<keyword evidence="6" id="KW-1185">Reference proteome</keyword>
<evidence type="ECO:0000256" key="2">
    <source>
        <dbReference type="ARBA" id="ARBA00023043"/>
    </source>
</evidence>
<protein>
    <submittedName>
        <fullName evidence="5">Protein fem-1 homolog B</fullName>
    </submittedName>
</protein>
<keyword evidence="1" id="KW-0677">Repeat</keyword>
<name>A0AA35XGI7_GEOBA</name>
<keyword evidence="4" id="KW-0472">Membrane</keyword>
<keyword evidence="2 3" id="KW-0040">ANK repeat</keyword>
<dbReference type="Proteomes" id="UP001174909">
    <property type="component" value="Unassembled WGS sequence"/>
</dbReference>
<dbReference type="SUPFAM" id="SSF48403">
    <property type="entry name" value="Ankyrin repeat"/>
    <property type="match status" value="2"/>
</dbReference>
<feature type="repeat" description="ANK" evidence="3">
    <location>
        <begin position="209"/>
        <end position="233"/>
    </location>
</feature>
<evidence type="ECO:0000313" key="6">
    <source>
        <dbReference type="Proteomes" id="UP001174909"/>
    </source>
</evidence>
<dbReference type="PANTHER" id="PTHR24171:SF10">
    <property type="entry name" value="ANKYRIN REPEAT DOMAIN-CONTAINING PROTEIN 29-LIKE"/>
    <property type="match status" value="1"/>
</dbReference>
<dbReference type="PROSITE" id="PS50088">
    <property type="entry name" value="ANK_REPEAT"/>
    <property type="match status" value="4"/>
</dbReference>
<dbReference type="PROSITE" id="PS50297">
    <property type="entry name" value="ANK_REP_REGION"/>
    <property type="match status" value="4"/>
</dbReference>
<dbReference type="SMART" id="SM00248">
    <property type="entry name" value="ANK"/>
    <property type="match status" value="7"/>
</dbReference>
<feature type="repeat" description="ANK" evidence="3">
    <location>
        <begin position="110"/>
        <end position="142"/>
    </location>
</feature>
<evidence type="ECO:0000256" key="1">
    <source>
        <dbReference type="ARBA" id="ARBA00022737"/>
    </source>
</evidence>
<feature type="repeat" description="ANK" evidence="3">
    <location>
        <begin position="176"/>
        <end position="208"/>
    </location>
</feature>
<proteinExistence type="predicted"/>
<dbReference type="AlphaFoldDB" id="A0AA35XGI7"/>
<comment type="caution">
    <text evidence="5">The sequence shown here is derived from an EMBL/GenBank/DDBJ whole genome shotgun (WGS) entry which is preliminary data.</text>
</comment>
<dbReference type="PANTHER" id="PTHR24171">
    <property type="entry name" value="ANKYRIN REPEAT DOMAIN-CONTAINING PROTEIN 39-RELATED"/>
    <property type="match status" value="1"/>
</dbReference>
<dbReference type="InterPro" id="IPR036770">
    <property type="entry name" value="Ankyrin_rpt-contain_sf"/>
</dbReference>
<keyword evidence="4" id="KW-1133">Transmembrane helix</keyword>
<organism evidence="5 6">
    <name type="scientific">Geodia barretti</name>
    <name type="common">Barrett's horny sponge</name>
    <dbReference type="NCBI Taxonomy" id="519541"/>
    <lineage>
        <taxon>Eukaryota</taxon>
        <taxon>Metazoa</taxon>
        <taxon>Porifera</taxon>
        <taxon>Demospongiae</taxon>
        <taxon>Heteroscleromorpha</taxon>
        <taxon>Tetractinellida</taxon>
        <taxon>Astrophorina</taxon>
        <taxon>Geodiidae</taxon>
        <taxon>Geodia</taxon>
    </lineage>
</organism>
<reference evidence="5" key="1">
    <citation type="submission" date="2023-03" db="EMBL/GenBank/DDBJ databases">
        <authorList>
            <person name="Steffen K."/>
            <person name="Cardenas P."/>
        </authorList>
    </citation>
    <scope>NUCLEOTIDE SEQUENCE</scope>
</reference>
<dbReference type="Gene3D" id="1.25.40.20">
    <property type="entry name" value="Ankyrin repeat-containing domain"/>
    <property type="match status" value="3"/>
</dbReference>
<evidence type="ECO:0000256" key="3">
    <source>
        <dbReference type="PROSITE-ProRule" id="PRU00023"/>
    </source>
</evidence>
<accession>A0AA35XGI7</accession>
<feature type="repeat" description="ANK" evidence="3">
    <location>
        <begin position="143"/>
        <end position="175"/>
    </location>
</feature>
<evidence type="ECO:0000313" key="5">
    <source>
        <dbReference type="EMBL" id="CAI8050037.1"/>
    </source>
</evidence>
<feature type="transmembrane region" description="Helical" evidence="4">
    <location>
        <begin position="477"/>
        <end position="497"/>
    </location>
</feature>
<dbReference type="EMBL" id="CASHTH010003831">
    <property type="protein sequence ID" value="CAI8050037.1"/>
    <property type="molecule type" value="Genomic_DNA"/>
</dbReference>
<evidence type="ECO:0000256" key="4">
    <source>
        <dbReference type="SAM" id="Phobius"/>
    </source>
</evidence>
<keyword evidence="4" id="KW-0812">Transmembrane</keyword>
<dbReference type="InterPro" id="IPR002110">
    <property type="entry name" value="Ankyrin_rpt"/>
</dbReference>
<dbReference type="Pfam" id="PF12796">
    <property type="entry name" value="Ank_2"/>
    <property type="match status" value="2"/>
</dbReference>